<reference evidence="2" key="1">
    <citation type="submission" date="2023-08" db="EMBL/GenBank/DDBJ databases">
        <title>A de novo genome assembly of Solanum verrucosum Schlechtendal, a Mexican diploid species geographically isolated from the other diploid A-genome species in potato relatives.</title>
        <authorList>
            <person name="Hosaka K."/>
        </authorList>
    </citation>
    <scope>NUCLEOTIDE SEQUENCE</scope>
    <source>
        <tissue evidence="2">Young leaves</tissue>
    </source>
</reference>
<keyword evidence="3" id="KW-1185">Reference proteome</keyword>
<gene>
    <name evidence="2" type="ORF">MTR67_016590</name>
</gene>
<protein>
    <recommendedName>
        <fullName evidence="1">RNase H type-1 domain-containing protein</fullName>
    </recommendedName>
</protein>
<dbReference type="Proteomes" id="UP001234989">
    <property type="component" value="Chromosome 4"/>
</dbReference>
<dbReference type="SUPFAM" id="SSF53098">
    <property type="entry name" value="Ribonuclease H-like"/>
    <property type="match status" value="1"/>
</dbReference>
<dbReference type="InterPro" id="IPR036397">
    <property type="entry name" value="RNaseH_sf"/>
</dbReference>
<dbReference type="Pfam" id="PF13456">
    <property type="entry name" value="RVT_3"/>
    <property type="match status" value="1"/>
</dbReference>
<accession>A0AAF0QL37</accession>
<dbReference type="InterPro" id="IPR053151">
    <property type="entry name" value="RNase_H-like"/>
</dbReference>
<dbReference type="InterPro" id="IPR044730">
    <property type="entry name" value="RNase_H-like_dom_plant"/>
</dbReference>
<name>A0AAF0QL37_SOLVR</name>
<evidence type="ECO:0000313" key="2">
    <source>
        <dbReference type="EMBL" id="WMV23205.1"/>
    </source>
</evidence>
<organism evidence="2 3">
    <name type="scientific">Solanum verrucosum</name>
    <dbReference type="NCBI Taxonomy" id="315347"/>
    <lineage>
        <taxon>Eukaryota</taxon>
        <taxon>Viridiplantae</taxon>
        <taxon>Streptophyta</taxon>
        <taxon>Embryophyta</taxon>
        <taxon>Tracheophyta</taxon>
        <taxon>Spermatophyta</taxon>
        <taxon>Magnoliopsida</taxon>
        <taxon>eudicotyledons</taxon>
        <taxon>Gunneridae</taxon>
        <taxon>Pentapetalae</taxon>
        <taxon>asterids</taxon>
        <taxon>lamiids</taxon>
        <taxon>Solanales</taxon>
        <taxon>Solanaceae</taxon>
        <taxon>Solanoideae</taxon>
        <taxon>Solaneae</taxon>
        <taxon>Solanum</taxon>
    </lineage>
</organism>
<feature type="domain" description="RNase H type-1" evidence="1">
    <location>
        <begin position="65"/>
        <end position="174"/>
    </location>
</feature>
<dbReference type="GO" id="GO:0003676">
    <property type="term" value="F:nucleic acid binding"/>
    <property type="evidence" value="ECO:0007669"/>
    <property type="project" value="InterPro"/>
</dbReference>
<dbReference type="EMBL" id="CP133615">
    <property type="protein sequence ID" value="WMV23205.1"/>
    <property type="molecule type" value="Genomic_DNA"/>
</dbReference>
<dbReference type="CDD" id="cd06222">
    <property type="entry name" value="RNase_H_like"/>
    <property type="match status" value="1"/>
</dbReference>
<proteinExistence type="predicted"/>
<dbReference type="PANTHER" id="PTHR47723">
    <property type="entry name" value="OS05G0353850 PROTEIN"/>
    <property type="match status" value="1"/>
</dbReference>
<dbReference type="PANTHER" id="PTHR47723:SF23">
    <property type="entry name" value="REVERSE TRANSCRIPTASE-LIKE PROTEIN"/>
    <property type="match status" value="1"/>
</dbReference>
<dbReference type="AlphaFoldDB" id="A0AAF0QL37"/>
<dbReference type="InterPro" id="IPR002156">
    <property type="entry name" value="RNaseH_domain"/>
</dbReference>
<dbReference type="GO" id="GO:0004523">
    <property type="term" value="F:RNA-DNA hybrid ribonuclease activity"/>
    <property type="evidence" value="ECO:0007669"/>
    <property type="project" value="InterPro"/>
</dbReference>
<evidence type="ECO:0000259" key="1">
    <source>
        <dbReference type="Pfam" id="PF13456"/>
    </source>
</evidence>
<sequence>MNFDLLPNKSGKREKVTIQIFQLVTLSYLLCHLILRCKGRICRQFLTLCGAYHTCLTNDIILFYSTGEGGLGGVIRNHKGDWVVGFCAKEAHTTPLQAELIALRQGLIMAISNNLVPLDINLDSLEAINMLHAGSSLYNNLIFECRSLMGKLEAAPPAHIFREQNKVADMLSKEGLKCTAFGKPKFLIVPPMYANNAVWNDILGTTFVRGELVFVILLILGNY</sequence>
<dbReference type="InterPro" id="IPR012337">
    <property type="entry name" value="RNaseH-like_sf"/>
</dbReference>
<evidence type="ECO:0000313" key="3">
    <source>
        <dbReference type="Proteomes" id="UP001234989"/>
    </source>
</evidence>
<dbReference type="Gene3D" id="3.30.420.10">
    <property type="entry name" value="Ribonuclease H-like superfamily/Ribonuclease H"/>
    <property type="match status" value="1"/>
</dbReference>